<dbReference type="Proteomes" id="UP000799766">
    <property type="component" value="Unassembled WGS sequence"/>
</dbReference>
<feature type="compositionally biased region" description="Basic and acidic residues" evidence="1">
    <location>
        <begin position="205"/>
        <end position="214"/>
    </location>
</feature>
<sequence length="291" mass="31331">MAETALLVEGACNLSRTSLASSHHTGRSDDLDQSEHMKIGRVLPAGQEATVTHPYPYLFGHSGETASLIPARFTEETMIMVPIPVCELEEPAPRASPPQSEPVGAAEASPSGDVHPRSHSLPFPPDSSGPSSTAVTPPSPRRASVPAGPHTQHQRQQQAPASPRRKSLLHSLSSRLPLPLPGRRSSGGGGDGASSSSSSSSARPLPRDREKDRDRIRMVRMTRGEYLAYWARDARGKYVGTEPRERGPEIWRERLMREKEARAWVGAAPGAGAEDGSNGGSRAGRRLRAWL</sequence>
<feature type="compositionally biased region" description="Low complexity" evidence="1">
    <location>
        <begin position="193"/>
        <end position="204"/>
    </location>
</feature>
<protein>
    <submittedName>
        <fullName evidence="2">Uncharacterized protein</fullName>
    </submittedName>
</protein>
<evidence type="ECO:0000256" key="1">
    <source>
        <dbReference type="SAM" id="MobiDB-lite"/>
    </source>
</evidence>
<name>A0A6A6NSD9_9PEZI</name>
<feature type="region of interest" description="Disordered" evidence="1">
    <location>
        <begin position="266"/>
        <end position="291"/>
    </location>
</feature>
<dbReference type="AlphaFoldDB" id="A0A6A6NSD9"/>
<feature type="compositionally biased region" description="Low complexity" evidence="1">
    <location>
        <begin position="147"/>
        <end position="162"/>
    </location>
</feature>
<reference evidence="2" key="1">
    <citation type="journal article" date="2020" name="Stud. Mycol.">
        <title>101 Dothideomycetes genomes: a test case for predicting lifestyles and emergence of pathogens.</title>
        <authorList>
            <person name="Haridas S."/>
            <person name="Albert R."/>
            <person name="Binder M."/>
            <person name="Bloem J."/>
            <person name="Labutti K."/>
            <person name="Salamov A."/>
            <person name="Andreopoulos B."/>
            <person name="Baker S."/>
            <person name="Barry K."/>
            <person name="Bills G."/>
            <person name="Bluhm B."/>
            <person name="Cannon C."/>
            <person name="Castanera R."/>
            <person name="Culley D."/>
            <person name="Daum C."/>
            <person name="Ezra D."/>
            <person name="Gonzalez J."/>
            <person name="Henrissat B."/>
            <person name="Kuo A."/>
            <person name="Liang C."/>
            <person name="Lipzen A."/>
            <person name="Lutzoni F."/>
            <person name="Magnuson J."/>
            <person name="Mondo S."/>
            <person name="Nolan M."/>
            <person name="Ohm R."/>
            <person name="Pangilinan J."/>
            <person name="Park H.-J."/>
            <person name="Ramirez L."/>
            <person name="Alfaro M."/>
            <person name="Sun H."/>
            <person name="Tritt A."/>
            <person name="Yoshinaga Y."/>
            <person name="Zwiers L.-H."/>
            <person name="Turgeon B."/>
            <person name="Goodwin S."/>
            <person name="Spatafora J."/>
            <person name="Crous P."/>
            <person name="Grigoriev I."/>
        </authorList>
    </citation>
    <scope>NUCLEOTIDE SEQUENCE</scope>
    <source>
        <strain evidence="2">ATCC 16933</strain>
    </source>
</reference>
<dbReference type="EMBL" id="MU001692">
    <property type="protein sequence ID" value="KAF2454374.1"/>
    <property type="molecule type" value="Genomic_DNA"/>
</dbReference>
<accession>A0A6A6NSD9</accession>
<dbReference type="OrthoDB" id="4158258at2759"/>
<feature type="region of interest" description="Disordered" evidence="1">
    <location>
        <begin position="90"/>
        <end position="214"/>
    </location>
</feature>
<keyword evidence="3" id="KW-1185">Reference proteome</keyword>
<proteinExistence type="predicted"/>
<evidence type="ECO:0000313" key="2">
    <source>
        <dbReference type="EMBL" id="KAF2454374.1"/>
    </source>
</evidence>
<gene>
    <name evidence="2" type="ORF">BDY21DRAFT_353795</name>
</gene>
<evidence type="ECO:0000313" key="3">
    <source>
        <dbReference type="Proteomes" id="UP000799766"/>
    </source>
</evidence>
<feature type="compositionally biased region" description="Low complexity" evidence="1">
    <location>
        <begin position="169"/>
        <end position="184"/>
    </location>
</feature>
<organism evidence="2 3">
    <name type="scientific">Lineolata rhizophorae</name>
    <dbReference type="NCBI Taxonomy" id="578093"/>
    <lineage>
        <taxon>Eukaryota</taxon>
        <taxon>Fungi</taxon>
        <taxon>Dikarya</taxon>
        <taxon>Ascomycota</taxon>
        <taxon>Pezizomycotina</taxon>
        <taxon>Dothideomycetes</taxon>
        <taxon>Dothideomycetes incertae sedis</taxon>
        <taxon>Lineolatales</taxon>
        <taxon>Lineolataceae</taxon>
        <taxon>Lineolata</taxon>
    </lineage>
</organism>